<name>A0A2A6E956_TANFO</name>
<feature type="active site" description="Charge relay system" evidence="4 5">
    <location>
        <position position="248"/>
    </location>
</feature>
<dbReference type="PROSITE" id="PS00138">
    <property type="entry name" value="SUBTILASE_SER"/>
    <property type="match status" value="1"/>
</dbReference>
<dbReference type="Pfam" id="PF00082">
    <property type="entry name" value="Peptidase_S8"/>
    <property type="match status" value="1"/>
</dbReference>
<proteinExistence type="inferred from homology"/>
<feature type="active site" description="Charge relay system" evidence="4 5">
    <location>
        <position position="282"/>
    </location>
</feature>
<evidence type="ECO:0000256" key="4">
    <source>
        <dbReference type="PIRSR" id="PIRSR615500-1"/>
    </source>
</evidence>
<dbReference type="NCBIfam" id="TIGR04183">
    <property type="entry name" value="Por_Secre_tail"/>
    <property type="match status" value="1"/>
</dbReference>
<dbReference type="SUPFAM" id="SSF52743">
    <property type="entry name" value="Subtilisin-like"/>
    <property type="match status" value="1"/>
</dbReference>
<dbReference type="PANTHER" id="PTHR42884:SF14">
    <property type="entry name" value="NEUROENDOCRINE CONVERTASE 1"/>
    <property type="match status" value="1"/>
</dbReference>
<dbReference type="InterPro" id="IPR026444">
    <property type="entry name" value="Secre_tail"/>
</dbReference>
<dbReference type="InterPro" id="IPR023828">
    <property type="entry name" value="Peptidase_S8_Ser-AS"/>
</dbReference>
<reference evidence="7 8" key="1">
    <citation type="submission" date="2017-09" db="EMBL/GenBank/DDBJ databases">
        <title>Phase variable restriction modification systems are present in the genome sequences of periodontal pathogens Prevotella intermedia, Tannerella forsythia and Porphyromonas gingivalis.</title>
        <authorList>
            <person name="Haigh R.D."/>
            <person name="Crawford L."/>
            <person name="Ralph J."/>
            <person name="Wanford J."/>
            <person name="Vartoukian S.R."/>
            <person name="Hijazib K."/>
            <person name="Wade W."/>
            <person name="Oggioni M.R."/>
        </authorList>
    </citation>
    <scope>NUCLEOTIDE SEQUENCE [LARGE SCALE GENOMIC DNA]</scope>
    <source>
        <strain evidence="7 8">WW11663</strain>
    </source>
</reference>
<feature type="active site" description="Charge relay system" evidence="4 5">
    <location>
        <position position="477"/>
    </location>
</feature>
<dbReference type="InterPro" id="IPR000209">
    <property type="entry name" value="Peptidase_S8/S53_dom"/>
</dbReference>
<dbReference type="PRINTS" id="PR00723">
    <property type="entry name" value="SUBTILISIN"/>
</dbReference>
<dbReference type="InterPro" id="IPR036852">
    <property type="entry name" value="Peptidase_S8/S53_dom_sf"/>
</dbReference>
<protein>
    <recommendedName>
        <fullName evidence="6">Peptidase S8/S53 domain-containing protein</fullName>
    </recommendedName>
</protein>
<dbReference type="Proteomes" id="UP000219259">
    <property type="component" value="Unassembled WGS sequence"/>
</dbReference>
<gene>
    <name evidence="7" type="ORF">CLI86_05075</name>
</gene>
<accession>A0A2A6E956</accession>
<sequence>MKKIVFIVLLFPLSLLAQEHFYYYKGKKQPLQLDTTRVFIYTVNDVALQKSNLISKRTLNLHKEQILKQKQKISTDFYWTELKLSTMNEGRSYKERVSKLKQIEGVQTVSPYFIGRYGRKIGLSNFFYVKLKNLSDTTLLNKYCKKNKTIVVRQDRFMPLWFVLSCTKLSNGNAMEMANRFYDTNLFQYAEPDLMVDDLLNCTNDTYFSNQWGLRNIGQYDGTNGVDIKACDAWTLSTGTGITVAVVDQGIELNHPDLVANIHPLNFDTETGSSPSIVRGNHGVACAGIIGASGNNAIGIRGVAPNARLMSISNSLEAAPMSRIKRGEGINWAVQNGADIISNSWGSSVQYQIIDDAITNALVNGRNGRGCIVLFASGNDNRAVNYPANSNPNILTVGAISPCGQRKSPTSCDGEGWGSNYGSQLDVVAPGVLIPTTDRQGNLGYNPTLRIHTMNGGNKITSDYTNRDYTVWFNGTSAACPHVAGVAALILSVRPNLTGQQVRNIIEQTAQKVGGYSYATTSGRPNGTWHQEMGYGLVDAYAAVRKALMPSLSGPSSIYNEATYTVENLPVGSSVQWSSSSNCLRLISGQGTATATFKAIFNISAVITATISGPTSTSLSTGTITANASYNSDISFDVWNNSSGGFIGNTATGTSGLCPNTTYHFSLVNNSGCAVSDLEWTVSPYWTIYYTQNNMISINTNQAAGGWISLKARTCCGTSGTVCSATLGSSSDCSNYRFTLSPNPATDEVTLQLMETDEVSGLSVLSTDRSPYEIQLWSGMTMLRSFRTNEPTFQISMAGLPAGLYFVRVVKDGQTYTQKLIKK</sequence>
<evidence type="ECO:0000256" key="2">
    <source>
        <dbReference type="ARBA" id="ARBA00022801"/>
    </source>
</evidence>
<evidence type="ECO:0000313" key="7">
    <source>
        <dbReference type="EMBL" id="PDP44221.1"/>
    </source>
</evidence>
<comment type="similarity">
    <text evidence="5">Belongs to the peptidase S8 family.</text>
</comment>
<evidence type="ECO:0000256" key="5">
    <source>
        <dbReference type="PROSITE-ProRule" id="PRU01240"/>
    </source>
</evidence>
<feature type="domain" description="Peptidase S8/S53" evidence="6">
    <location>
        <begin position="239"/>
        <end position="536"/>
    </location>
</feature>
<dbReference type="GO" id="GO:0004252">
    <property type="term" value="F:serine-type endopeptidase activity"/>
    <property type="evidence" value="ECO:0007669"/>
    <property type="project" value="UniProtKB-UniRule"/>
</dbReference>
<keyword evidence="3 5" id="KW-0720">Serine protease</keyword>
<dbReference type="EMBL" id="NSLJ01000009">
    <property type="protein sequence ID" value="PDP44221.1"/>
    <property type="molecule type" value="Genomic_DNA"/>
</dbReference>
<evidence type="ECO:0000256" key="3">
    <source>
        <dbReference type="ARBA" id="ARBA00022825"/>
    </source>
</evidence>
<dbReference type="PROSITE" id="PS51892">
    <property type="entry name" value="SUBTILASE"/>
    <property type="match status" value="1"/>
</dbReference>
<dbReference type="Gene3D" id="3.40.50.200">
    <property type="entry name" value="Peptidase S8/S53 domain"/>
    <property type="match status" value="1"/>
</dbReference>
<comment type="caution">
    <text evidence="7">The sequence shown here is derived from an EMBL/GenBank/DDBJ whole genome shotgun (WGS) entry which is preliminary data.</text>
</comment>
<keyword evidence="1 5" id="KW-0645">Protease</keyword>
<dbReference type="GO" id="GO:0016485">
    <property type="term" value="P:protein processing"/>
    <property type="evidence" value="ECO:0007669"/>
    <property type="project" value="TreeGrafter"/>
</dbReference>
<organism evidence="7 8">
    <name type="scientific">Tannerella forsythia</name>
    <name type="common">Bacteroides forsythus</name>
    <dbReference type="NCBI Taxonomy" id="28112"/>
    <lineage>
        <taxon>Bacteria</taxon>
        <taxon>Pseudomonadati</taxon>
        <taxon>Bacteroidota</taxon>
        <taxon>Bacteroidia</taxon>
        <taxon>Bacteroidales</taxon>
        <taxon>Tannerellaceae</taxon>
        <taxon>Tannerella</taxon>
    </lineage>
</organism>
<evidence type="ECO:0000313" key="8">
    <source>
        <dbReference type="Proteomes" id="UP000219259"/>
    </source>
</evidence>
<dbReference type="PANTHER" id="PTHR42884">
    <property type="entry name" value="PROPROTEIN CONVERTASE SUBTILISIN/KEXIN-RELATED"/>
    <property type="match status" value="1"/>
</dbReference>
<evidence type="ECO:0000256" key="1">
    <source>
        <dbReference type="ARBA" id="ARBA00022670"/>
    </source>
</evidence>
<dbReference type="InterPro" id="IPR034054">
    <property type="entry name" value="Pep_S8_PrcA"/>
</dbReference>
<evidence type="ECO:0000259" key="6">
    <source>
        <dbReference type="Pfam" id="PF00082"/>
    </source>
</evidence>
<dbReference type="AlphaFoldDB" id="A0A2A6E956"/>
<dbReference type="GO" id="GO:0016020">
    <property type="term" value="C:membrane"/>
    <property type="evidence" value="ECO:0007669"/>
    <property type="project" value="TreeGrafter"/>
</dbReference>
<dbReference type="InterPro" id="IPR015500">
    <property type="entry name" value="Peptidase_S8_subtilisin-rel"/>
</dbReference>
<keyword evidence="2 5" id="KW-0378">Hydrolase</keyword>
<dbReference type="CDD" id="cd07498">
    <property type="entry name" value="Peptidases_S8_15"/>
    <property type="match status" value="1"/>
</dbReference>